<reference evidence="2 3" key="1">
    <citation type="journal article" date="2014" name="Virology">
        <title>Complete genome sequences of pigeon adenovirus 1 and duck adenovirus 2 extend the number of species within the genus Aviadenovirus.</title>
        <authorList>
            <person name="Marek A."/>
            <person name="Kajan G.L."/>
            <person name="Kosiol C."/>
            <person name="Harrach B."/>
            <person name="Schlotterer C."/>
            <person name="Hess M."/>
        </authorList>
    </citation>
    <scope>NUCLEOTIDE SEQUENCE [LARGE SCALE GENOMIC DNA]</scope>
    <source>
        <strain evidence="2 3">GR</strain>
    </source>
</reference>
<feature type="compositionally biased region" description="Basic and acidic residues" evidence="1">
    <location>
        <begin position="60"/>
        <end position="72"/>
    </location>
</feature>
<sequence length="249" mass="27869">MAFRPIPLESVIVLVDEEEPDVVCLGDVPPPRPSTPIVIEDDEGEAPPPEEETRAGPSCDMEKEEPKQKEESESSSEEEELQVVPHSPRPSNVIGCISFHLPYIVSPFERSGLDIEKIEMFDLPMLLMRAVLNTVGDESEADNEEMNRLLDDMWVDSRVEFVGGADGYWGPSYENGVMMSCMLTISAPLCTTKHMAALLFISANMFRFGRVGQKEGRYISRRRGLRVHNASVMKHVIGTLFCVPNKKEN</sequence>
<protein>
    <submittedName>
        <fullName evidence="2">ORF53</fullName>
    </submittedName>
</protein>
<dbReference type="Proteomes" id="UP000113541">
    <property type="component" value="Segment"/>
</dbReference>
<dbReference type="KEGG" id="vg:19893464"/>
<dbReference type="GeneID" id="19893464"/>
<evidence type="ECO:0000313" key="2">
    <source>
        <dbReference type="EMBL" id="AIE77238.1"/>
    </source>
</evidence>
<evidence type="ECO:0000313" key="3">
    <source>
        <dbReference type="Proteomes" id="UP000113541"/>
    </source>
</evidence>
<dbReference type="EMBL" id="KJ469653">
    <property type="protein sequence ID" value="AIE77238.1"/>
    <property type="molecule type" value="Genomic_DNA"/>
</dbReference>
<organism evidence="2 3">
    <name type="scientific">Duck adenovirus 2</name>
    <dbReference type="NCBI Taxonomy" id="1520006"/>
    <lineage>
        <taxon>Viruses</taxon>
        <taxon>Varidnaviria</taxon>
        <taxon>Bamfordvirae</taxon>
        <taxon>Preplasmiviricota</taxon>
        <taxon>Polisuviricotina</taxon>
        <taxon>Pharingeaviricetes</taxon>
        <taxon>Rowavirales</taxon>
        <taxon>Adenoviridae</taxon>
        <taxon>Aviadenovirus</taxon>
        <taxon>Aviadenovirus anatis</taxon>
        <taxon>Duck aviadenovirus B</taxon>
    </lineage>
</organism>
<dbReference type="OrthoDB" id="36547at10239"/>
<feature type="compositionally biased region" description="Acidic residues" evidence="1">
    <location>
        <begin position="39"/>
        <end position="50"/>
    </location>
</feature>
<feature type="region of interest" description="Disordered" evidence="1">
    <location>
        <begin position="24"/>
        <end position="87"/>
    </location>
</feature>
<name>A0A075FAQ3_9ADEN</name>
<evidence type="ECO:0000256" key="1">
    <source>
        <dbReference type="SAM" id="MobiDB-lite"/>
    </source>
</evidence>
<keyword evidence="3" id="KW-1185">Reference proteome</keyword>
<accession>A0A075FAQ3</accession>
<proteinExistence type="predicted"/>
<dbReference type="RefSeq" id="YP_009047179.1">
    <property type="nucleotide sequence ID" value="NC_024486.1"/>
</dbReference>